<evidence type="ECO:0000313" key="3">
    <source>
        <dbReference type="EMBL" id="AMD20155.1"/>
    </source>
</evidence>
<evidence type="ECO:0000256" key="1">
    <source>
        <dbReference type="ARBA" id="ARBA00007428"/>
    </source>
</evidence>
<proteinExistence type="inferred from homology"/>
<dbReference type="GO" id="GO:0005770">
    <property type="term" value="C:late endosome"/>
    <property type="evidence" value="ECO:0007669"/>
    <property type="project" value="TreeGrafter"/>
</dbReference>
<dbReference type="EMBL" id="CP014243">
    <property type="protein sequence ID" value="AMD20155.1"/>
    <property type="molecule type" value="Genomic_DNA"/>
</dbReference>
<dbReference type="STRING" id="45286.A0A0X8HRL1"/>
<dbReference type="GeneID" id="28723391"/>
<keyword evidence="4" id="KW-1185">Reference proteome</keyword>
<evidence type="ECO:0000313" key="4">
    <source>
        <dbReference type="Proteomes" id="UP000243052"/>
    </source>
</evidence>
<gene>
    <name evidence="3" type="ORF">AW171_hschr32032</name>
</gene>
<protein>
    <submittedName>
        <fullName evidence="3">HCR005Cp</fullName>
    </submittedName>
</protein>
<feature type="domain" description="VPS9" evidence="2">
    <location>
        <begin position="272"/>
        <end position="419"/>
    </location>
</feature>
<dbReference type="InterPro" id="IPR051248">
    <property type="entry name" value="UPF0507/Ank_repeat_27"/>
</dbReference>
<dbReference type="AlphaFoldDB" id="A0A0X8HRL1"/>
<dbReference type="PANTHER" id="PTHR24170:SF1">
    <property type="entry name" value="DOMAIN PROTEIN, PUTATIVE (AFU_ORTHOLOGUE AFUA_1G09870)-RELATED"/>
    <property type="match status" value="1"/>
</dbReference>
<dbReference type="PROSITE" id="PS51205">
    <property type="entry name" value="VPS9"/>
    <property type="match status" value="1"/>
</dbReference>
<dbReference type="Gene3D" id="1.20.1050.80">
    <property type="entry name" value="VPS9 domain"/>
    <property type="match status" value="1"/>
</dbReference>
<dbReference type="InterPro" id="IPR036770">
    <property type="entry name" value="Ankyrin_rpt-contain_sf"/>
</dbReference>
<comment type="similarity">
    <text evidence="1">Belongs to the UPF0507 family.</text>
</comment>
<dbReference type="Gene3D" id="1.25.40.20">
    <property type="entry name" value="Ankyrin repeat-containing domain"/>
    <property type="match status" value="1"/>
</dbReference>
<sequence length="1067" mass="123434">MPYHLPILLNPLLNAVFNCPTPTNSPLKKLFNSLKDQKFIIIVPSTETLLQYQDLESGLPLTELCYTYNFVASHLLLLQQEFKISDQECKTLNGKTIVIKPQSGIVTSKPELKRCRLKSCQILRNFNDYLTSGMYFPLLHVDKPLIGDLVLNDELQVFGSPVYSAYTNEQEPARNSFPFEQFLSLYPELVNKLNGLINAGKELIRQENGGIPKVVLLVRELVSKVYGITNEHKHFNEYKDLFNATREYVETNTFQDIWLKLVEINGSREPHNVNGYEITKFISLNNVPTHIYPEESNKFDLRNVSEIEQRTIKATECFSKMSDTNSHSGKVKILVSTFQILTTEVDGAMDLTLDADTLLGLMVVVVCRSQVKNLKSHLEYLKEFAARQEDVKFGLIGYSLSTFEAVLAFFDMDEGTKQLNKIISLSQSNKDFWDSIREGKKISLMQFENSLTSRTVNCESVFSLCIQAERTDIMNEIFLKFKHHFKFEDILHDVNYANSTLLIQALETGNDELVESFVDLLITNCTRKEYFEYLNKSNNAGRTVAHYLPQAFIIIDKVGDYLNWRHKDKNMHSPLFTICRAYDHPQYLKMLSKTFHYVFKYYSRRGQEFCFRDHEDPMGNTLLHIMKKGTHLVLSEPNANVNQCNLKGMTPLMVYAKYNRVDNIREILKDKRLLISKLQNPQSLRAIDYVKNPVILNMLGTYIAKRSIFSILAVHNMKFEENTWYVWITVKQTGESYKTLRHSVKSIQCFLQVFSKKHPMNFLPIEQTLHMLKSIGRTGILSVVNLEYSTFLGLLTLVLSVIVQRNEYMDVLKYQEAELSSWLRASNPRPKSGKDERFEPEEVNSMKSFLTFNLLEFNGLREKFTIMRKLLMFERLKTQDVENAQEILCSQGDVLAGANPAKASQYCFSADCNYDIDSYQQAIDFMGMCLDTLTTKIQHILDTRIAAWWKLYGEHSMLQREYQRTTPNELNNISGSEAKGIFESYMEGKRQKQGDKLHSRLEECTQSLQDINWELKHDHEALAEEISLFLSFKNFSYENFIVKAYVELCIKRHTSMLQTIGPKYNSI</sequence>
<dbReference type="GO" id="GO:0045022">
    <property type="term" value="P:early endosome to late endosome transport"/>
    <property type="evidence" value="ECO:0007669"/>
    <property type="project" value="TreeGrafter"/>
</dbReference>
<organism evidence="3 4">
    <name type="scientific">Eremothecium sinecaudum</name>
    <dbReference type="NCBI Taxonomy" id="45286"/>
    <lineage>
        <taxon>Eukaryota</taxon>
        <taxon>Fungi</taxon>
        <taxon>Dikarya</taxon>
        <taxon>Ascomycota</taxon>
        <taxon>Saccharomycotina</taxon>
        <taxon>Saccharomycetes</taxon>
        <taxon>Saccharomycetales</taxon>
        <taxon>Saccharomycetaceae</taxon>
        <taxon>Eremothecium</taxon>
    </lineage>
</organism>
<dbReference type="PANTHER" id="PTHR24170">
    <property type="entry name" value="ANKYRIN REPEAT DOMAIN-CONTAINING PROTEIN 27"/>
    <property type="match status" value="1"/>
</dbReference>
<dbReference type="OrthoDB" id="7464126at2759"/>
<dbReference type="InterPro" id="IPR003123">
    <property type="entry name" value="VPS9"/>
</dbReference>
<dbReference type="GO" id="GO:0097422">
    <property type="term" value="C:tubular endosome"/>
    <property type="evidence" value="ECO:0007669"/>
    <property type="project" value="TreeGrafter"/>
</dbReference>
<dbReference type="SUPFAM" id="SSF48403">
    <property type="entry name" value="Ankyrin repeat"/>
    <property type="match status" value="1"/>
</dbReference>
<dbReference type="Proteomes" id="UP000243052">
    <property type="component" value="Chromosome iii"/>
</dbReference>
<dbReference type="RefSeq" id="XP_017987151.1">
    <property type="nucleotide sequence ID" value="XM_018131662.1"/>
</dbReference>
<dbReference type="GO" id="GO:0005769">
    <property type="term" value="C:early endosome"/>
    <property type="evidence" value="ECO:0007669"/>
    <property type="project" value="TreeGrafter"/>
</dbReference>
<dbReference type="Pfam" id="PF02204">
    <property type="entry name" value="VPS9"/>
    <property type="match status" value="1"/>
</dbReference>
<reference evidence="3 4" key="1">
    <citation type="submission" date="2016-01" db="EMBL/GenBank/DDBJ databases">
        <title>Genome sequence of the yeast Holleya sinecauda.</title>
        <authorList>
            <person name="Dietrich F.S."/>
        </authorList>
    </citation>
    <scope>NUCLEOTIDE SEQUENCE [LARGE SCALE GENOMIC DNA]</scope>
    <source>
        <strain evidence="3 4">ATCC 58844</strain>
    </source>
</reference>
<accession>A0A0X8HRL1</accession>
<dbReference type="GO" id="GO:0030133">
    <property type="term" value="C:transport vesicle"/>
    <property type="evidence" value="ECO:0007669"/>
    <property type="project" value="TreeGrafter"/>
</dbReference>
<dbReference type="SUPFAM" id="SSF109993">
    <property type="entry name" value="VPS9 domain"/>
    <property type="match status" value="1"/>
</dbReference>
<dbReference type="InterPro" id="IPR037191">
    <property type="entry name" value="VPS9_dom_sf"/>
</dbReference>
<dbReference type="GO" id="GO:0005085">
    <property type="term" value="F:guanyl-nucleotide exchange factor activity"/>
    <property type="evidence" value="ECO:0007669"/>
    <property type="project" value="TreeGrafter"/>
</dbReference>
<dbReference type="GO" id="GO:0000149">
    <property type="term" value="F:SNARE binding"/>
    <property type="evidence" value="ECO:0007669"/>
    <property type="project" value="TreeGrafter"/>
</dbReference>
<dbReference type="GO" id="GO:0005886">
    <property type="term" value="C:plasma membrane"/>
    <property type="evidence" value="ECO:0007669"/>
    <property type="project" value="TreeGrafter"/>
</dbReference>
<evidence type="ECO:0000259" key="2">
    <source>
        <dbReference type="PROSITE" id="PS51205"/>
    </source>
</evidence>
<name>A0A0X8HRL1_9SACH</name>